<dbReference type="SUPFAM" id="SSF53448">
    <property type="entry name" value="Nucleotide-diphospho-sugar transferases"/>
    <property type="match status" value="1"/>
</dbReference>
<dbReference type="Gene3D" id="1.10.10.10">
    <property type="entry name" value="Winged helix-like DNA-binding domain superfamily/Winged helix DNA-binding domain"/>
    <property type="match status" value="1"/>
</dbReference>
<keyword evidence="7" id="KW-1185">Reference proteome</keyword>
<evidence type="ECO:0000256" key="4">
    <source>
        <dbReference type="ARBA" id="ARBA00022679"/>
    </source>
</evidence>
<dbReference type="Gene3D" id="3.90.550.10">
    <property type="entry name" value="Spore Coat Polysaccharide Biosynthesis Protein SpsA, Chain A"/>
    <property type="match status" value="1"/>
</dbReference>
<accession>A0ABV5V2L3</accession>
<organism evidence="6 7">
    <name type="scientific">Ornithinimicrobium kibberense</name>
    <dbReference type="NCBI Taxonomy" id="282060"/>
    <lineage>
        <taxon>Bacteria</taxon>
        <taxon>Bacillati</taxon>
        <taxon>Actinomycetota</taxon>
        <taxon>Actinomycetes</taxon>
        <taxon>Micrococcales</taxon>
        <taxon>Ornithinimicrobiaceae</taxon>
        <taxon>Ornithinimicrobium</taxon>
    </lineage>
</organism>
<dbReference type="PANTHER" id="PTHR43646">
    <property type="entry name" value="GLYCOSYLTRANSFERASE"/>
    <property type="match status" value="1"/>
</dbReference>
<evidence type="ECO:0000256" key="5">
    <source>
        <dbReference type="ARBA" id="ARBA00023136"/>
    </source>
</evidence>
<dbReference type="EMBL" id="JBHMAX010000015">
    <property type="protein sequence ID" value="MFB9732025.1"/>
    <property type="molecule type" value="Genomic_DNA"/>
</dbReference>
<dbReference type="Pfam" id="PF13641">
    <property type="entry name" value="Glyco_tranf_2_3"/>
    <property type="match status" value="1"/>
</dbReference>
<evidence type="ECO:0000313" key="7">
    <source>
        <dbReference type="Proteomes" id="UP001589613"/>
    </source>
</evidence>
<dbReference type="RefSeq" id="WP_141337692.1">
    <property type="nucleotide sequence ID" value="NZ_JBHMAX010000015.1"/>
</dbReference>
<dbReference type="SUPFAM" id="SSF46785">
    <property type="entry name" value="Winged helix' DNA-binding domain"/>
    <property type="match status" value="1"/>
</dbReference>
<evidence type="ECO:0000313" key="6">
    <source>
        <dbReference type="EMBL" id="MFB9732025.1"/>
    </source>
</evidence>
<keyword evidence="5" id="KW-0472">Membrane</keyword>
<sequence>MRPRNETDDRPALAAVLVVVPARDEQDEIAGCLTSVAAAAAEVDQPVVVSVVLHRCTDGTAERVAEVVGAHPDVRWVVQGSDAATLGGARANGVEAGRSHGTLADLDPATVWVASTDADSRVPHTWLRAQRDLADRGLDLVLGTVEPREDGSESARLWHAQHHLAEGHLGIHGANLGVRLSAYDRVGGFPALDDGEDVQLVRAVRDGGMPWTSTDRTRVVTSSRRRGRAGKGFARFLRRLDDAVATFGATEELEERLRTEILRLAQERGPAKTLCPSEAAGAVDPTRRRALTHVARAVACTLADEGVVVVTQKGVPVDGRTTPGPVRVGLVPEELRGPVEV</sequence>
<comment type="caution">
    <text evidence="6">The sequence shown here is derived from an EMBL/GenBank/DDBJ whole genome shotgun (WGS) entry which is preliminary data.</text>
</comment>
<dbReference type="InterPro" id="IPR036390">
    <property type="entry name" value="WH_DNA-bd_sf"/>
</dbReference>
<dbReference type="PANTHER" id="PTHR43646:SF2">
    <property type="entry name" value="GLYCOSYLTRANSFERASE 2-LIKE DOMAIN-CONTAINING PROTEIN"/>
    <property type="match status" value="1"/>
</dbReference>
<dbReference type="Pfam" id="PF11625">
    <property type="entry name" value="DUF3253"/>
    <property type="match status" value="1"/>
</dbReference>
<evidence type="ECO:0000256" key="3">
    <source>
        <dbReference type="ARBA" id="ARBA00022676"/>
    </source>
</evidence>
<protein>
    <submittedName>
        <fullName evidence="6">DUF3253 domain-containing protein</fullName>
    </submittedName>
</protein>
<dbReference type="InterPro" id="IPR036388">
    <property type="entry name" value="WH-like_DNA-bd_sf"/>
</dbReference>
<reference evidence="6 7" key="1">
    <citation type="submission" date="2024-09" db="EMBL/GenBank/DDBJ databases">
        <authorList>
            <person name="Sun Q."/>
            <person name="Mori K."/>
        </authorList>
    </citation>
    <scope>NUCLEOTIDE SEQUENCE [LARGE SCALE GENOMIC DNA]</scope>
    <source>
        <strain evidence="6 7">JCM 12763</strain>
    </source>
</reference>
<comment type="subcellular location">
    <subcellularLocation>
        <location evidence="1">Cell membrane</location>
    </subcellularLocation>
</comment>
<dbReference type="InterPro" id="IPR021660">
    <property type="entry name" value="DUF3253"/>
</dbReference>
<dbReference type="InterPro" id="IPR029044">
    <property type="entry name" value="Nucleotide-diphossugar_trans"/>
</dbReference>
<keyword evidence="4" id="KW-0808">Transferase</keyword>
<gene>
    <name evidence="6" type="ORF">ACFFN0_08205</name>
</gene>
<evidence type="ECO:0000256" key="1">
    <source>
        <dbReference type="ARBA" id="ARBA00004236"/>
    </source>
</evidence>
<evidence type="ECO:0000256" key="2">
    <source>
        <dbReference type="ARBA" id="ARBA00022475"/>
    </source>
</evidence>
<keyword evidence="3" id="KW-0328">Glycosyltransferase</keyword>
<proteinExistence type="predicted"/>
<dbReference type="Proteomes" id="UP001589613">
    <property type="component" value="Unassembled WGS sequence"/>
</dbReference>
<name>A0ABV5V2L3_9MICO</name>
<keyword evidence="2" id="KW-1003">Cell membrane</keyword>